<dbReference type="Proteomes" id="UP000317243">
    <property type="component" value="Unassembled WGS sequence"/>
</dbReference>
<feature type="signal peptide" evidence="1">
    <location>
        <begin position="1"/>
        <end position="18"/>
    </location>
</feature>
<proteinExistence type="predicted"/>
<dbReference type="OrthoDB" id="215725at2"/>
<sequence length="148" mass="15560" precursor="true">MPMRILLCLMLIAPLAGCGGSDNDLQRVTGKITLDGQPLPDAFVVFAPKESGTTSYGRTDAEGVYEMMFSDDEKGAWVGENVVRISTGDVSMGSSAGAKEKVPAVYNVSSTLTADVAATGTNEFDFDLKSDAGRIVESDLARDGDESP</sequence>
<evidence type="ECO:0000256" key="1">
    <source>
        <dbReference type="SAM" id="SignalP"/>
    </source>
</evidence>
<evidence type="ECO:0008006" key="4">
    <source>
        <dbReference type="Google" id="ProtNLM"/>
    </source>
</evidence>
<protein>
    <recommendedName>
        <fullName evidence="4">Nickel uptake substrate-specific transmembrane region</fullName>
    </recommendedName>
</protein>
<accession>A0A5C5X696</accession>
<dbReference type="EMBL" id="SIHI01000001">
    <property type="protein sequence ID" value="TWT57793.1"/>
    <property type="molecule type" value="Genomic_DNA"/>
</dbReference>
<gene>
    <name evidence="2" type="ORF">KOR42_11600</name>
</gene>
<keyword evidence="1" id="KW-0732">Signal</keyword>
<dbReference type="AlphaFoldDB" id="A0A5C5X696"/>
<feature type="chain" id="PRO_5022977199" description="Nickel uptake substrate-specific transmembrane region" evidence="1">
    <location>
        <begin position="19"/>
        <end position="148"/>
    </location>
</feature>
<dbReference type="RefSeq" id="WP_146507747.1">
    <property type="nucleotide sequence ID" value="NZ_SIHI01000001.1"/>
</dbReference>
<evidence type="ECO:0000313" key="2">
    <source>
        <dbReference type="EMBL" id="TWT57793.1"/>
    </source>
</evidence>
<keyword evidence="3" id="KW-1185">Reference proteome</keyword>
<reference evidence="2 3" key="1">
    <citation type="submission" date="2019-02" db="EMBL/GenBank/DDBJ databases">
        <title>Deep-cultivation of Planctomycetes and their phenomic and genomic characterization uncovers novel biology.</title>
        <authorList>
            <person name="Wiegand S."/>
            <person name="Jogler M."/>
            <person name="Boedeker C."/>
            <person name="Pinto D."/>
            <person name="Vollmers J."/>
            <person name="Rivas-Marin E."/>
            <person name="Kohn T."/>
            <person name="Peeters S.H."/>
            <person name="Heuer A."/>
            <person name="Rast P."/>
            <person name="Oberbeckmann S."/>
            <person name="Bunk B."/>
            <person name="Jeske O."/>
            <person name="Meyerdierks A."/>
            <person name="Storesund J.E."/>
            <person name="Kallscheuer N."/>
            <person name="Luecker S."/>
            <person name="Lage O.M."/>
            <person name="Pohl T."/>
            <person name="Merkel B.J."/>
            <person name="Hornburger P."/>
            <person name="Mueller R.-W."/>
            <person name="Bruemmer F."/>
            <person name="Labrenz M."/>
            <person name="Spormann A.M."/>
            <person name="Op Den Camp H."/>
            <person name="Overmann J."/>
            <person name="Amann R."/>
            <person name="Jetten M.S.M."/>
            <person name="Mascher T."/>
            <person name="Medema M.H."/>
            <person name="Devos D.P."/>
            <person name="Kaster A.-K."/>
            <person name="Ovreas L."/>
            <person name="Rohde M."/>
            <person name="Galperin M.Y."/>
            <person name="Jogler C."/>
        </authorList>
    </citation>
    <scope>NUCLEOTIDE SEQUENCE [LARGE SCALE GENOMIC DNA]</scope>
    <source>
        <strain evidence="2 3">KOR42</strain>
    </source>
</reference>
<name>A0A5C5X696_9PLAN</name>
<evidence type="ECO:0000313" key="3">
    <source>
        <dbReference type="Proteomes" id="UP000317243"/>
    </source>
</evidence>
<organism evidence="2 3">
    <name type="scientific">Thalassoglobus neptunius</name>
    <dbReference type="NCBI Taxonomy" id="1938619"/>
    <lineage>
        <taxon>Bacteria</taxon>
        <taxon>Pseudomonadati</taxon>
        <taxon>Planctomycetota</taxon>
        <taxon>Planctomycetia</taxon>
        <taxon>Planctomycetales</taxon>
        <taxon>Planctomycetaceae</taxon>
        <taxon>Thalassoglobus</taxon>
    </lineage>
</organism>
<comment type="caution">
    <text evidence="2">The sequence shown here is derived from an EMBL/GenBank/DDBJ whole genome shotgun (WGS) entry which is preliminary data.</text>
</comment>